<evidence type="ECO:0008006" key="4">
    <source>
        <dbReference type="Google" id="ProtNLM"/>
    </source>
</evidence>
<organism evidence="2 3">
    <name type="scientific">Cupriavidus taiwanensis</name>
    <dbReference type="NCBI Taxonomy" id="164546"/>
    <lineage>
        <taxon>Bacteria</taxon>
        <taxon>Pseudomonadati</taxon>
        <taxon>Pseudomonadota</taxon>
        <taxon>Betaproteobacteria</taxon>
        <taxon>Burkholderiales</taxon>
        <taxon>Burkholderiaceae</taxon>
        <taxon>Cupriavidus</taxon>
    </lineage>
</organism>
<accession>A0A7Z7JB58</accession>
<evidence type="ECO:0000256" key="1">
    <source>
        <dbReference type="SAM" id="SignalP"/>
    </source>
</evidence>
<gene>
    <name evidence="2" type="ORF">CBM2594_B10618</name>
</gene>
<sequence length="171" mass="18649">MRMLHAAGTWRRAGAALLALTLATPLPGAAAWFDGDEKRLAAEADRFVADKPGELQRILHTLYMEGEWNAVLNLDLLGLAAIEAGRPRLAERAFDMAAARILRMYADDPNARQARSLWSAESVKDWKGEPYNGEHGGVANPSPWPAEPVEAGRERANAALRNELLALPFGP</sequence>
<evidence type="ECO:0000313" key="2">
    <source>
        <dbReference type="EMBL" id="SPC21514.1"/>
    </source>
</evidence>
<name>A0A7Z7JB58_9BURK</name>
<keyword evidence="1" id="KW-0732">Signal</keyword>
<dbReference type="Proteomes" id="UP000257139">
    <property type="component" value="Chromosome CBM2594_b"/>
</dbReference>
<dbReference type="RefSeq" id="WP_043424314.1">
    <property type="nucleotide sequence ID" value="NZ_LT976872.1"/>
</dbReference>
<protein>
    <recommendedName>
        <fullName evidence="4">MxaK protein</fullName>
    </recommendedName>
</protein>
<proteinExistence type="predicted"/>
<dbReference type="AlphaFoldDB" id="A0A7Z7JB58"/>
<feature type="signal peptide" evidence="1">
    <location>
        <begin position="1"/>
        <end position="30"/>
    </location>
</feature>
<dbReference type="EMBL" id="LT978514">
    <property type="protein sequence ID" value="SPC21514.1"/>
    <property type="molecule type" value="Genomic_DNA"/>
</dbReference>
<evidence type="ECO:0000313" key="3">
    <source>
        <dbReference type="Proteomes" id="UP000257139"/>
    </source>
</evidence>
<reference evidence="2 3" key="1">
    <citation type="submission" date="2018-01" db="EMBL/GenBank/DDBJ databases">
        <authorList>
            <person name="Clerissi C."/>
        </authorList>
    </citation>
    <scope>NUCLEOTIDE SEQUENCE [LARGE SCALE GENOMIC DNA]</scope>
    <source>
        <strain evidence="2">Cupriavidus taiwanensis STM 6021</strain>
    </source>
</reference>
<feature type="chain" id="PRO_5031442562" description="MxaK protein" evidence="1">
    <location>
        <begin position="31"/>
        <end position="171"/>
    </location>
</feature>